<sequence length="455" mass="51627">MSTPTSDQRSSQDWKSAWTEQFSSRISCSYTCSSRTSCSYIFLSKICYLFLHLHGFLSMTCLAQRVPNLYVFGDSIVDYGHKTRHAASMKAGYRPYGSECIWIGAERFTNGKTIPEIIALLLKVSPPMTIDEAWIHPQIGVNYASASAGILPKTGTAFGKNYCMEKQINSFKETVENVLGPKFQSTEKLSEYLSNSIFLIHIGSSDYIHNYLQPDDYNSSRQYNGKKFAELLTSKLGNYLKDLYDLGARRILIFQVGPLGCFPYIINKVKPRSRCAEDVNKLVSGFNDKLNAKLIELTKTLHGSKFVTVKTFNLIRSMIQNPTDYGFEDTRWQCCPTQENGTGLCKEPIIHEVSPAEMPMPDQEEIRRGFRRSFACLDVSPGKFSRIGIGKPRKDLCDDRKLYIFWDELHLTEAAYKIIVDKCFAISDNICSPPNILANMVEKIIVPDSCMFHQY</sequence>
<protein>
    <submittedName>
        <fullName evidence="1">GDSL esterase/lipase 7</fullName>
    </submittedName>
</protein>
<evidence type="ECO:0000313" key="1">
    <source>
        <dbReference type="EMBL" id="KAI7995050.1"/>
    </source>
</evidence>
<proteinExistence type="predicted"/>
<evidence type="ECO:0000313" key="2">
    <source>
        <dbReference type="Proteomes" id="UP001060215"/>
    </source>
</evidence>
<organism evidence="1 2">
    <name type="scientific">Camellia lanceoleosa</name>
    <dbReference type="NCBI Taxonomy" id="1840588"/>
    <lineage>
        <taxon>Eukaryota</taxon>
        <taxon>Viridiplantae</taxon>
        <taxon>Streptophyta</taxon>
        <taxon>Embryophyta</taxon>
        <taxon>Tracheophyta</taxon>
        <taxon>Spermatophyta</taxon>
        <taxon>Magnoliopsida</taxon>
        <taxon>eudicotyledons</taxon>
        <taxon>Gunneridae</taxon>
        <taxon>Pentapetalae</taxon>
        <taxon>asterids</taxon>
        <taxon>Ericales</taxon>
        <taxon>Theaceae</taxon>
        <taxon>Camellia</taxon>
    </lineage>
</organism>
<reference evidence="1 2" key="1">
    <citation type="journal article" date="2022" name="Plant J.">
        <title>Chromosome-level genome of Camellia lanceoleosa provides a valuable resource for understanding genome evolution and self-incompatibility.</title>
        <authorList>
            <person name="Gong W."/>
            <person name="Xiao S."/>
            <person name="Wang L."/>
            <person name="Liao Z."/>
            <person name="Chang Y."/>
            <person name="Mo W."/>
            <person name="Hu G."/>
            <person name="Li W."/>
            <person name="Zhao G."/>
            <person name="Zhu H."/>
            <person name="Hu X."/>
            <person name="Ji K."/>
            <person name="Xiang X."/>
            <person name="Song Q."/>
            <person name="Yuan D."/>
            <person name="Jin S."/>
            <person name="Zhang L."/>
        </authorList>
    </citation>
    <scope>NUCLEOTIDE SEQUENCE [LARGE SCALE GENOMIC DNA]</scope>
    <source>
        <strain evidence="1">SQ_2022a</strain>
    </source>
</reference>
<name>A0ACC0G3W0_9ERIC</name>
<comment type="caution">
    <text evidence="1">The sequence shown here is derived from an EMBL/GenBank/DDBJ whole genome shotgun (WGS) entry which is preliminary data.</text>
</comment>
<accession>A0ACC0G3W0</accession>
<dbReference type="Proteomes" id="UP001060215">
    <property type="component" value="Chromosome 12"/>
</dbReference>
<gene>
    <name evidence="1" type="ORF">LOK49_LG11G00834</name>
</gene>
<dbReference type="EMBL" id="CM045769">
    <property type="protein sequence ID" value="KAI7995050.1"/>
    <property type="molecule type" value="Genomic_DNA"/>
</dbReference>
<keyword evidence="2" id="KW-1185">Reference proteome</keyword>